<dbReference type="Pfam" id="PF00144">
    <property type="entry name" value="Beta-lactamase"/>
    <property type="match status" value="1"/>
</dbReference>
<dbReference type="RefSeq" id="WP_135442081.1">
    <property type="nucleotide sequence ID" value="NZ_SRLE01000005.1"/>
</dbReference>
<reference evidence="3 4" key="1">
    <citation type="submission" date="2019-04" db="EMBL/GenBank/DDBJ databases">
        <title>Taxonomy of novel Haliea sp. from mangrove soil of West Coast of India.</title>
        <authorList>
            <person name="Verma A."/>
            <person name="Kumar P."/>
            <person name="Krishnamurthi S."/>
        </authorList>
    </citation>
    <scope>NUCLEOTIDE SEQUENCE [LARGE SCALE GENOMIC DNA]</scope>
    <source>
        <strain evidence="3 4">SAOS-164</strain>
    </source>
</reference>
<evidence type="ECO:0000313" key="3">
    <source>
        <dbReference type="EMBL" id="TGD74893.1"/>
    </source>
</evidence>
<keyword evidence="3" id="KW-0378">Hydrolase</keyword>
<dbReference type="PROSITE" id="PS51257">
    <property type="entry name" value="PROKAR_LIPOPROTEIN"/>
    <property type="match status" value="1"/>
</dbReference>
<keyword evidence="1" id="KW-0732">Signal</keyword>
<dbReference type="InterPro" id="IPR001466">
    <property type="entry name" value="Beta-lactam-related"/>
</dbReference>
<comment type="caution">
    <text evidence="3">The sequence shown here is derived from an EMBL/GenBank/DDBJ whole genome shotgun (WGS) entry which is preliminary data.</text>
</comment>
<gene>
    <name evidence="3" type="ORF">E4634_06785</name>
</gene>
<feature type="chain" id="PRO_5021490388" evidence="1">
    <location>
        <begin position="32"/>
        <end position="388"/>
    </location>
</feature>
<evidence type="ECO:0000259" key="2">
    <source>
        <dbReference type="Pfam" id="PF00144"/>
    </source>
</evidence>
<evidence type="ECO:0000256" key="1">
    <source>
        <dbReference type="SAM" id="SignalP"/>
    </source>
</evidence>
<feature type="domain" description="Beta-lactamase-related" evidence="2">
    <location>
        <begin position="51"/>
        <end position="359"/>
    </location>
</feature>
<dbReference type="InterPro" id="IPR050789">
    <property type="entry name" value="Diverse_Enzym_Activities"/>
</dbReference>
<organism evidence="3 4">
    <name type="scientific">Mangrovimicrobium sediminis</name>
    <dbReference type="NCBI Taxonomy" id="2562682"/>
    <lineage>
        <taxon>Bacteria</taxon>
        <taxon>Pseudomonadati</taxon>
        <taxon>Pseudomonadota</taxon>
        <taxon>Gammaproteobacteria</taxon>
        <taxon>Cellvibrionales</taxon>
        <taxon>Halieaceae</taxon>
        <taxon>Mangrovimicrobium</taxon>
    </lineage>
</organism>
<dbReference type="Gene3D" id="3.40.710.10">
    <property type="entry name" value="DD-peptidase/beta-lactamase superfamily"/>
    <property type="match status" value="1"/>
</dbReference>
<dbReference type="EMBL" id="SRLE01000005">
    <property type="protein sequence ID" value="TGD74893.1"/>
    <property type="molecule type" value="Genomic_DNA"/>
</dbReference>
<keyword evidence="4" id="KW-1185">Reference proteome</keyword>
<dbReference type="Proteomes" id="UP000298050">
    <property type="component" value="Unassembled WGS sequence"/>
</dbReference>
<sequence>MSESCKLALALALLPALLLGCGGGGSNSNSAPPVEPPPPDFTAADSWLEAFVAAEDKFPGGSMIIVDAQQGTLHKSAFGDQTEDSVVLLASTSKVPTVTLLMALDEDDANVDFDIQQPIANYLPWVSAWDPALTTENLVSNRSGIPGIVYQFTRPIAYAPHLCQYLPGGTLLECAETLYTTPLPGLPSNPADTAFDYGGSQWQISGGVAELVGGGTWRQLWDQYIAAPCGMQLAQYGNNLSAPGDWTGDPDSLVGLANPNMEGGMISNLDDYARIISLHLNDGRCGDQQVLSAQAVAFMREQRSTPEETGQERGYGMGWWIAPAVDGGSVYLYVDPGFYGSISWIDIERGYGGAVLFEEYTGTSGSVGSGAVIAELIPIIEDAIDAVR</sequence>
<dbReference type="OrthoDB" id="5965564at2"/>
<dbReference type="SUPFAM" id="SSF56601">
    <property type="entry name" value="beta-lactamase/transpeptidase-like"/>
    <property type="match status" value="1"/>
</dbReference>
<protein>
    <submittedName>
        <fullName evidence="3">Class C beta-lactamase-related serine hydrolase</fullName>
    </submittedName>
</protein>
<dbReference type="PANTHER" id="PTHR43283:SF3">
    <property type="entry name" value="BETA-LACTAMASE FAMILY PROTEIN (AFU_ORTHOLOGUE AFUA_5G07500)"/>
    <property type="match status" value="1"/>
</dbReference>
<feature type="signal peptide" evidence="1">
    <location>
        <begin position="1"/>
        <end position="31"/>
    </location>
</feature>
<evidence type="ECO:0000313" key="4">
    <source>
        <dbReference type="Proteomes" id="UP000298050"/>
    </source>
</evidence>
<dbReference type="PANTHER" id="PTHR43283">
    <property type="entry name" value="BETA-LACTAMASE-RELATED"/>
    <property type="match status" value="1"/>
</dbReference>
<accession>A0A4Z0M5B5</accession>
<dbReference type="InterPro" id="IPR012338">
    <property type="entry name" value="Beta-lactam/transpept-like"/>
</dbReference>
<name>A0A4Z0M5B5_9GAMM</name>
<proteinExistence type="predicted"/>
<dbReference type="GO" id="GO:0016787">
    <property type="term" value="F:hydrolase activity"/>
    <property type="evidence" value="ECO:0007669"/>
    <property type="project" value="UniProtKB-KW"/>
</dbReference>
<dbReference type="AlphaFoldDB" id="A0A4Z0M5B5"/>